<accession>A0ABY4R084</accession>
<evidence type="ECO:0000256" key="2">
    <source>
        <dbReference type="SAM" id="Phobius"/>
    </source>
</evidence>
<gene>
    <name evidence="5" type="ORF">M6D93_03935</name>
</gene>
<dbReference type="Pfam" id="PF19040">
    <property type="entry name" value="SGNH"/>
    <property type="match status" value="1"/>
</dbReference>
<feature type="compositionally biased region" description="Basic residues" evidence="1">
    <location>
        <begin position="370"/>
        <end position="381"/>
    </location>
</feature>
<evidence type="ECO:0000259" key="3">
    <source>
        <dbReference type="Pfam" id="PF01757"/>
    </source>
</evidence>
<feature type="transmembrane region" description="Helical" evidence="2">
    <location>
        <begin position="93"/>
        <end position="112"/>
    </location>
</feature>
<keyword evidence="2" id="KW-0472">Membrane</keyword>
<feature type="domain" description="SGNH" evidence="4">
    <location>
        <begin position="514"/>
        <end position="739"/>
    </location>
</feature>
<keyword evidence="2" id="KW-0812">Transmembrane</keyword>
<evidence type="ECO:0000259" key="4">
    <source>
        <dbReference type="Pfam" id="PF19040"/>
    </source>
</evidence>
<feature type="region of interest" description="Disordered" evidence="1">
    <location>
        <begin position="370"/>
        <end position="405"/>
    </location>
</feature>
<protein>
    <submittedName>
        <fullName evidence="5">Acyltransferase</fullName>
    </submittedName>
</protein>
<reference evidence="5" key="2">
    <citation type="submission" date="2022-05" db="EMBL/GenBank/DDBJ databases">
        <authorList>
            <person name="Kim J.-S."/>
            <person name="Lee K."/>
            <person name="Suh M."/>
            <person name="Eom M."/>
            <person name="Kim J.-S."/>
            <person name="Kim D.-S."/>
            <person name="Ko S.-H."/>
            <person name="Shin Y."/>
            <person name="Lee J.-S."/>
        </authorList>
    </citation>
    <scope>NUCLEOTIDE SEQUENCE</scope>
    <source>
        <strain evidence="5">N237</strain>
    </source>
</reference>
<dbReference type="InterPro" id="IPR050879">
    <property type="entry name" value="Acyltransferase_3"/>
</dbReference>
<feature type="domain" description="Acyltransferase 3" evidence="3">
    <location>
        <begin position="27"/>
        <end position="355"/>
    </location>
</feature>
<keyword evidence="2" id="KW-1133">Transmembrane helix</keyword>
<feature type="transmembrane region" description="Helical" evidence="2">
    <location>
        <begin position="277"/>
        <end position="299"/>
    </location>
</feature>
<organism evidence="5 6">
    <name type="scientific">Jatrophihabitans telluris</name>
    <dbReference type="NCBI Taxonomy" id="2038343"/>
    <lineage>
        <taxon>Bacteria</taxon>
        <taxon>Bacillati</taxon>
        <taxon>Actinomycetota</taxon>
        <taxon>Actinomycetes</taxon>
        <taxon>Jatrophihabitantales</taxon>
        <taxon>Jatrophihabitantaceae</taxon>
        <taxon>Jatrophihabitans</taxon>
    </lineage>
</organism>
<name>A0ABY4R084_9ACTN</name>
<dbReference type="Pfam" id="PF01757">
    <property type="entry name" value="Acyl_transf_3"/>
    <property type="match status" value="1"/>
</dbReference>
<keyword evidence="5" id="KW-0808">Transferase</keyword>
<feature type="transmembrane region" description="Helical" evidence="2">
    <location>
        <begin position="252"/>
        <end position="271"/>
    </location>
</feature>
<dbReference type="InterPro" id="IPR002656">
    <property type="entry name" value="Acyl_transf_3_dom"/>
</dbReference>
<dbReference type="InterPro" id="IPR043968">
    <property type="entry name" value="SGNH"/>
</dbReference>
<proteinExistence type="predicted"/>
<keyword evidence="6" id="KW-1185">Reference proteome</keyword>
<dbReference type="EMBL" id="CP097332">
    <property type="protein sequence ID" value="UQX89159.1"/>
    <property type="molecule type" value="Genomic_DNA"/>
</dbReference>
<dbReference type="GO" id="GO:0016746">
    <property type="term" value="F:acyltransferase activity"/>
    <property type="evidence" value="ECO:0007669"/>
    <property type="project" value="UniProtKB-KW"/>
</dbReference>
<sequence length="747" mass="78500">MTSLLAVRPGQGDPTPDQIAGLRYRPELDGLRAVAVALVIAADLFGQPRGGLVGIDVLFVVSGFIITTLLAGDLRTRPRLGLGHFYLRRIQRLLPGPIVVLGVSALCARLLFSAPRAHTTYRDIEWSAALLGNVHFASLNPVPTPGPLSSPVQQLWWTSVQAQFYLLWPIVFALLSGLAFALWRRRARALLLVGATLLLGGSITLALMRASAHPHGAFFDSRTRLWEPVLGAVVACAVAGHRQLPTMLRQICLPLGLITIGAAAALVRIGTHYPVPLAIAPAAGTALVILGGSGEYLPVSAWPLIQPAARYLGRLSYSLYLWHWPVIVFLPEVVSHQDNYSRTTALLFTAAVSVVSFHFIEEPLRQLQRRPGSRGWRRRRPASAARSGRTGSARGAGGRPFSGRAYGTRGVTAGGGELRAAALAAALLTIASFVVWQARPYDPVHTFVPSTDDTSAAQVGGPQLGELTAPSSVTGAIDEALSATAFPDLTPSLSDAPADHGPEWSSCADVDANTLSDCTFAGASEGLLVHTAKSLAVLGDTTALGWLPAIRAVQGQGYDVYALTSADCPAISVTLGDPERQSACAAHFDWAVAEVHHLKPQVVVLATDPADLAQLSGSAGGATAAWQAATTDTIDRLTAAGAHRVVVLAAPPTVPDWSQCTGTSTDPGKCIGQVSTAWRQVADADRNATSPELAARYVDARSYLCAVNDFCPSFIGTAPVRTDGRHLTATFATSLGPVVSAAVLGTG</sequence>
<keyword evidence="5" id="KW-0012">Acyltransferase</keyword>
<feature type="transmembrane region" description="Helical" evidence="2">
    <location>
        <begin position="165"/>
        <end position="183"/>
    </location>
</feature>
<dbReference type="Proteomes" id="UP001056336">
    <property type="component" value="Chromosome"/>
</dbReference>
<feature type="transmembrane region" description="Helical" evidence="2">
    <location>
        <begin position="343"/>
        <end position="360"/>
    </location>
</feature>
<reference evidence="5" key="1">
    <citation type="journal article" date="2018" name="Int. J. Syst. Evol. Microbiol.">
        <title>Jatrophihabitans telluris sp. nov., isolated from sediment soil of lava forest wetlands and the emended description of the genus Jatrophihabitans.</title>
        <authorList>
            <person name="Lee K.C."/>
            <person name="Suh M.K."/>
            <person name="Eom M.K."/>
            <person name="Kim K.K."/>
            <person name="Kim J.S."/>
            <person name="Kim D.S."/>
            <person name="Ko S.H."/>
            <person name="Shin Y.K."/>
            <person name="Lee J.S."/>
        </authorList>
    </citation>
    <scope>NUCLEOTIDE SEQUENCE</scope>
    <source>
        <strain evidence="5">N237</strain>
    </source>
</reference>
<feature type="transmembrane region" description="Helical" evidence="2">
    <location>
        <begin position="52"/>
        <end position="72"/>
    </location>
</feature>
<evidence type="ECO:0000313" key="6">
    <source>
        <dbReference type="Proteomes" id="UP001056336"/>
    </source>
</evidence>
<feature type="transmembrane region" description="Helical" evidence="2">
    <location>
        <begin position="311"/>
        <end position="331"/>
    </location>
</feature>
<evidence type="ECO:0000256" key="1">
    <source>
        <dbReference type="SAM" id="MobiDB-lite"/>
    </source>
</evidence>
<dbReference type="PANTHER" id="PTHR23028">
    <property type="entry name" value="ACETYLTRANSFERASE"/>
    <property type="match status" value="1"/>
</dbReference>
<evidence type="ECO:0000313" key="5">
    <source>
        <dbReference type="EMBL" id="UQX89159.1"/>
    </source>
</evidence>
<feature type="transmembrane region" description="Helical" evidence="2">
    <location>
        <begin position="190"/>
        <end position="212"/>
    </location>
</feature>
<dbReference type="PANTHER" id="PTHR23028:SF53">
    <property type="entry name" value="ACYL_TRANSF_3 DOMAIN-CONTAINING PROTEIN"/>
    <property type="match status" value="1"/>
</dbReference>
<feature type="compositionally biased region" description="Low complexity" evidence="1">
    <location>
        <begin position="382"/>
        <end position="393"/>
    </location>
</feature>
<dbReference type="RefSeq" id="WP_249773055.1">
    <property type="nucleotide sequence ID" value="NZ_CP097332.1"/>
</dbReference>